<dbReference type="GO" id="GO:0005524">
    <property type="term" value="F:ATP binding"/>
    <property type="evidence" value="ECO:0007669"/>
    <property type="project" value="UniProtKB-KW"/>
</dbReference>
<dbReference type="GO" id="GO:0015833">
    <property type="term" value="P:peptide transport"/>
    <property type="evidence" value="ECO:0007669"/>
    <property type="project" value="InterPro"/>
</dbReference>
<dbReference type="GO" id="GO:0055085">
    <property type="term" value="P:transmembrane transport"/>
    <property type="evidence" value="ECO:0007669"/>
    <property type="project" value="UniProtKB-ARBA"/>
</dbReference>
<evidence type="ECO:0000313" key="7">
    <source>
        <dbReference type="Proteomes" id="UP000189733"/>
    </source>
</evidence>
<keyword evidence="2" id="KW-0813">Transport</keyword>
<protein>
    <submittedName>
        <fullName evidence="6">Peptide/nickel transport system ATP-binding protein</fullName>
    </submittedName>
</protein>
<accession>A0A1T4WCN2</accession>
<dbReference type="NCBIfam" id="TIGR01727">
    <property type="entry name" value="oligo_HPY"/>
    <property type="match status" value="1"/>
</dbReference>
<dbReference type="OrthoDB" id="9809450at2"/>
<keyword evidence="4 6" id="KW-0067">ATP-binding</keyword>
<dbReference type="PROSITE" id="PS50893">
    <property type="entry name" value="ABC_TRANSPORTER_2"/>
    <property type="match status" value="1"/>
</dbReference>
<evidence type="ECO:0000256" key="3">
    <source>
        <dbReference type="ARBA" id="ARBA00022741"/>
    </source>
</evidence>
<dbReference type="InterPro" id="IPR013563">
    <property type="entry name" value="Oligopep_ABC_C"/>
</dbReference>
<dbReference type="SMART" id="SM00382">
    <property type="entry name" value="AAA"/>
    <property type="match status" value="1"/>
</dbReference>
<evidence type="ECO:0000259" key="5">
    <source>
        <dbReference type="PROSITE" id="PS50893"/>
    </source>
</evidence>
<dbReference type="InterPro" id="IPR003593">
    <property type="entry name" value="AAA+_ATPase"/>
</dbReference>
<reference evidence="6 7" key="1">
    <citation type="submission" date="2017-02" db="EMBL/GenBank/DDBJ databases">
        <authorList>
            <person name="Peterson S.W."/>
        </authorList>
    </citation>
    <scope>NUCLEOTIDE SEQUENCE [LARGE SCALE GENOMIC DNA]</scope>
    <source>
        <strain evidence="6 7">DSM 18034</strain>
    </source>
</reference>
<evidence type="ECO:0000313" key="6">
    <source>
        <dbReference type="EMBL" id="SKA74869.1"/>
    </source>
</evidence>
<evidence type="ECO:0000256" key="2">
    <source>
        <dbReference type="ARBA" id="ARBA00022448"/>
    </source>
</evidence>
<dbReference type="EMBL" id="FUYA01000006">
    <property type="protein sequence ID" value="SKA74869.1"/>
    <property type="molecule type" value="Genomic_DNA"/>
</dbReference>
<dbReference type="PANTHER" id="PTHR43776">
    <property type="entry name" value="TRANSPORT ATP-BINDING PROTEIN"/>
    <property type="match status" value="1"/>
</dbReference>
<dbReference type="STRING" id="1121442.SAMN02745702_02057"/>
<dbReference type="RefSeq" id="WP_078685335.1">
    <property type="nucleotide sequence ID" value="NZ_FUYA01000006.1"/>
</dbReference>
<dbReference type="FunFam" id="3.40.50.300:FF:000016">
    <property type="entry name" value="Oligopeptide ABC transporter ATP-binding component"/>
    <property type="match status" value="1"/>
</dbReference>
<dbReference type="GO" id="GO:0016887">
    <property type="term" value="F:ATP hydrolysis activity"/>
    <property type="evidence" value="ECO:0007669"/>
    <property type="project" value="InterPro"/>
</dbReference>
<sequence length="321" mass="35612">MSSSPYLQIRDLTRTYEMSSGLLGLNRSAVHALNGISLDIMRGETLGLVGESGCGKSTLARLLMRLEAPSSGNIYLEGQSLWSQDPRFIDALPHKIQMIFQDPFSSLNPRRRVQSTIAEALTVQGMPRAERAERVQKLLALVGLRPEHATRYPHEFSGGQRQRIAIARALAPRPACIICDEAVSALDVSIQAQVINLLRDLQERLGLTYVFISHDLAVIRAMSTRIAVMYFGQLMELSPAQELYDRPLHPYTQALLKAIPIPDPKANRFALHLGGELPSPFLLPSGCPFHPRCPKALPICKEEHPGWKEISPGHSVSCHLY</sequence>
<dbReference type="InterPro" id="IPR003439">
    <property type="entry name" value="ABC_transporter-like_ATP-bd"/>
</dbReference>
<keyword evidence="3" id="KW-0547">Nucleotide-binding</keyword>
<dbReference type="SUPFAM" id="SSF52540">
    <property type="entry name" value="P-loop containing nucleoside triphosphate hydrolases"/>
    <property type="match status" value="1"/>
</dbReference>
<dbReference type="Gene3D" id="3.40.50.300">
    <property type="entry name" value="P-loop containing nucleotide triphosphate hydrolases"/>
    <property type="match status" value="1"/>
</dbReference>
<dbReference type="Pfam" id="PF08352">
    <property type="entry name" value="oligo_HPY"/>
    <property type="match status" value="1"/>
</dbReference>
<keyword evidence="7" id="KW-1185">Reference proteome</keyword>
<dbReference type="Pfam" id="PF00005">
    <property type="entry name" value="ABC_tran"/>
    <property type="match status" value="1"/>
</dbReference>
<dbReference type="PANTHER" id="PTHR43776:SF7">
    <property type="entry name" value="D,D-DIPEPTIDE TRANSPORT ATP-BINDING PROTEIN DDPF-RELATED"/>
    <property type="match status" value="1"/>
</dbReference>
<dbReference type="InterPro" id="IPR027417">
    <property type="entry name" value="P-loop_NTPase"/>
</dbReference>
<comment type="similarity">
    <text evidence="1">Belongs to the ABC transporter superfamily.</text>
</comment>
<evidence type="ECO:0000256" key="4">
    <source>
        <dbReference type="ARBA" id="ARBA00022840"/>
    </source>
</evidence>
<proteinExistence type="inferred from homology"/>
<dbReference type="Proteomes" id="UP000189733">
    <property type="component" value="Unassembled WGS sequence"/>
</dbReference>
<dbReference type="InterPro" id="IPR050319">
    <property type="entry name" value="ABC_transp_ATP-bind"/>
</dbReference>
<evidence type="ECO:0000256" key="1">
    <source>
        <dbReference type="ARBA" id="ARBA00005417"/>
    </source>
</evidence>
<dbReference type="CDD" id="cd03257">
    <property type="entry name" value="ABC_NikE_OppD_transporters"/>
    <property type="match status" value="1"/>
</dbReference>
<name>A0A1T4WCN2_9BACT</name>
<dbReference type="PROSITE" id="PS00211">
    <property type="entry name" value="ABC_TRANSPORTER_1"/>
    <property type="match status" value="1"/>
</dbReference>
<dbReference type="AlphaFoldDB" id="A0A1T4WCN2"/>
<dbReference type="InterPro" id="IPR017871">
    <property type="entry name" value="ABC_transporter-like_CS"/>
</dbReference>
<gene>
    <name evidence="6" type="ORF">SAMN02745702_02057</name>
</gene>
<feature type="domain" description="ABC transporter" evidence="5">
    <location>
        <begin position="7"/>
        <end position="256"/>
    </location>
</feature>
<organism evidence="6 7">
    <name type="scientific">Desulfobaculum bizertense DSM 18034</name>
    <dbReference type="NCBI Taxonomy" id="1121442"/>
    <lineage>
        <taxon>Bacteria</taxon>
        <taxon>Pseudomonadati</taxon>
        <taxon>Thermodesulfobacteriota</taxon>
        <taxon>Desulfovibrionia</taxon>
        <taxon>Desulfovibrionales</taxon>
        <taxon>Desulfovibrionaceae</taxon>
        <taxon>Desulfobaculum</taxon>
    </lineage>
</organism>